<protein>
    <submittedName>
        <fullName evidence="3">Uncharacterized protein</fullName>
    </submittedName>
</protein>
<dbReference type="PANTHER" id="PTHR43859">
    <property type="entry name" value="ACYL-ACTIVATING ENZYME"/>
    <property type="match status" value="1"/>
</dbReference>
<proteinExistence type="inferred from homology"/>
<organism evidence="3 4">
    <name type="scientific">Hibiscus sabdariffa</name>
    <name type="common">roselle</name>
    <dbReference type="NCBI Taxonomy" id="183260"/>
    <lineage>
        <taxon>Eukaryota</taxon>
        <taxon>Viridiplantae</taxon>
        <taxon>Streptophyta</taxon>
        <taxon>Embryophyta</taxon>
        <taxon>Tracheophyta</taxon>
        <taxon>Spermatophyta</taxon>
        <taxon>Magnoliopsida</taxon>
        <taxon>eudicotyledons</taxon>
        <taxon>Gunneridae</taxon>
        <taxon>Pentapetalae</taxon>
        <taxon>rosids</taxon>
        <taxon>malvids</taxon>
        <taxon>Malvales</taxon>
        <taxon>Malvaceae</taxon>
        <taxon>Malvoideae</taxon>
        <taxon>Hibiscus</taxon>
    </lineage>
</organism>
<dbReference type="SUPFAM" id="SSF56801">
    <property type="entry name" value="Acetyl-CoA synthetase-like"/>
    <property type="match status" value="1"/>
</dbReference>
<evidence type="ECO:0000313" key="4">
    <source>
        <dbReference type="Proteomes" id="UP001472677"/>
    </source>
</evidence>
<dbReference type="InterPro" id="IPR045851">
    <property type="entry name" value="AMP-bd_C_sf"/>
</dbReference>
<gene>
    <name evidence="3" type="ORF">V6N12_007185</name>
</gene>
<keyword evidence="4" id="KW-1185">Reference proteome</keyword>
<sequence>MWTRFGEDGRVDGVVVLMVVDGWGLENREEGGERSGRVIGGWRSKDVIISGGENFSNIEIKLVLYTHPTINEAMVMAWPDEYWRL</sequence>
<dbReference type="EMBL" id="JBBPBM010000009">
    <property type="protein sequence ID" value="KAK8568637.1"/>
    <property type="molecule type" value="Genomic_DNA"/>
</dbReference>
<dbReference type="PANTHER" id="PTHR43859:SF57">
    <property type="entry name" value="ACYL-ACTIVATING ENZYME 8-RELATED"/>
    <property type="match status" value="1"/>
</dbReference>
<comment type="caution">
    <text evidence="3">The sequence shown here is derived from an EMBL/GenBank/DDBJ whole genome shotgun (WGS) entry which is preliminary data.</text>
</comment>
<dbReference type="Proteomes" id="UP001472677">
    <property type="component" value="Unassembled WGS sequence"/>
</dbReference>
<evidence type="ECO:0000256" key="1">
    <source>
        <dbReference type="ARBA" id="ARBA00006432"/>
    </source>
</evidence>
<reference evidence="3 4" key="1">
    <citation type="journal article" date="2024" name="G3 (Bethesda)">
        <title>Genome assembly of Hibiscus sabdariffa L. provides insights into metabolisms of medicinal natural products.</title>
        <authorList>
            <person name="Kim T."/>
        </authorList>
    </citation>
    <scope>NUCLEOTIDE SEQUENCE [LARGE SCALE GENOMIC DNA]</scope>
    <source>
        <strain evidence="3">TK-2024</strain>
        <tissue evidence="3">Old leaves</tissue>
    </source>
</reference>
<evidence type="ECO:0000313" key="3">
    <source>
        <dbReference type="EMBL" id="KAK8568637.1"/>
    </source>
</evidence>
<accession>A0ABR2F0Z8</accession>
<name>A0ABR2F0Z8_9ROSI</name>
<comment type="similarity">
    <text evidence="1">Belongs to the ATP-dependent AMP-binding enzyme family.</text>
</comment>
<keyword evidence="2" id="KW-0436">Ligase</keyword>
<dbReference type="Gene3D" id="3.30.300.30">
    <property type="match status" value="1"/>
</dbReference>
<evidence type="ECO:0000256" key="2">
    <source>
        <dbReference type="ARBA" id="ARBA00022598"/>
    </source>
</evidence>